<feature type="transmembrane region" description="Helical" evidence="7">
    <location>
        <begin position="21"/>
        <end position="41"/>
    </location>
</feature>
<feature type="transmembrane region" description="Helical" evidence="7">
    <location>
        <begin position="754"/>
        <end position="777"/>
    </location>
</feature>
<dbReference type="PANTHER" id="PTHR30572:SF4">
    <property type="entry name" value="ABC TRANSPORTER PERMEASE YTRF"/>
    <property type="match status" value="1"/>
</dbReference>
<dbReference type="InterPro" id="IPR050250">
    <property type="entry name" value="Macrolide_Exporter_MacB"/>
</dbReference>
<dbReference type="InterPro" id="IPR003838">
    <property type="entry name" value="ABC3_permease_C"/>
</dbReference>
<dbReference type="RefSeq" id="WP_084116682.1">
    <property type="nucleotide sequence ID" value="NZ_FWXH01000013.1"/>
</dbReference>
<dbReference type="OrthoDB" id="9793166at2"/>
<evidence type="ECO:0000256" key="5">
    <source>
        <dbReference type="ARBA" id="ARBA00023136"/>
    </source>
</evidence>
<reference evidence="10 11" key="1">
    <citation type="submission" date="2017-04" db="EMBL/GenBank/DDBJ databases">
        <authorList>
            <person name="Afonso C.L."/>
            <person name="Miller P.J."/>
            <person name="Scott M.A."/>
            <person name="Spackman E."/>
            <person name="Goraichik I."/>
            <person name="Dimitrov K.M."/>
            <person name="Suarez D.L."/>
            <person name="Swayne D.E."/>
        </authorList>
    </citation>
    <scope>NUCLEOTIDE SEQUENCE [LARGE SCALE GENOMIC DNA]</scope>
    <source>
        <strain evidence="10 11">DSM 12555</strain>
    </source>
</reference>
<feature type="transmembrane region" description="Helical" evidence="7">
    <location>
        <begin position="695"/>
        <end position="719"/>
    </location>
</feature>
<keyword evidence="11" id="KW-1185">Reference proteome</keyword>
<dbReference type="GO" id="GO:0005886">
    <property type="term" value="C:plasma membrane"/>
    <property type="evidence" value="ECO:0007669"/>
    <property type="project" value="UniProtKB-SubCell"/>
</dbReference>
<protein>
    <submittedName>
        <fullName evidence="10">Putative ABC transport system permease protein</fullName>
    </submittedName>
</protein>
<keyword evidence="4 7" id="KW-1133">Transmembrane helix</keyword>
<evidence type="ECO:0000313" key="11">
    <source>
        <dbReference type="Proteomes" id="UP000192468"/>
    </source>
</evidence>
<evidence type="ECO:0000256" key="4">
    <source>
        <dbReference type="ARBA" id="ARBA00022989"/>
    </source>
</evidence>
<comment type="similarity">
    <text evidence="6">Belongs to the ABC-4 integral membrane protein family.</text>
</comment>
<dbReference type="EMBL" id="FWXH01000013">
    <property type="protein sequence ID" value="SMC26557.1"/>
    <property type="molecule type" value="Genomic_DNA"/>
</dbReference>
<feature type="transmembrane region" description="Helical" evidence="7">
    <location>
        <begin position="414"/>
        <end position="433"/>
    </location>
</feature>
<feature type="domain" description="ABC3 transporter permease C-terminal" evidence="8">
    <location>
        <begin position="706"/>
        <end position="821"/>
    </location>
</feature>
<feature type="transmembrane region" description="Helical" evidence="7">
    <location>
        <begin position="789"/>
        <end position="810"/>
    </location>
</feature>
<dbReference type="PANTHER" id="PTHR30572">
    <property type="entry name" value="MEMBRANE COMPONENT OF TRANSPORTER-RELATED"/>
    <property type="match status" value="1"/>
</dbReference>
<evidence type="ECO:0000256" key="2">
    <source>
        <dbReference type="ARBA" id="ARBA00022475"/>
    </source>
</evidence>
<accession>A0A1W1XRP0</accession>
<organism evidence="10 11">
    <name type="scientific">Clostridium acidisoli DSM 12555</name>
    <dbReference type="NCBI Taxonomy" id="1121291"/>
    <lineage>
        <taxon>Bacteria</taxon>
        <taxon>Bacillati</taxon>
        <taxon>Bacillota</taxon>
        <taxon>Clostridia</taxon>
        <taxon>Eubacteriales</taxon>
        <taxon>Clostridiaceae</taxon>
        <taxon>Clostridium</taxon>
    </lineage>
</organism>
<feature type="transmembrane region" description="Helical" evidence="7">
    <location>
        <begin position="335"/>
        <end position="355"/>
    </location>
</feature>
<keyword evidence="5 7" id="KW-0472">Membrane</keyword>
<dbReference type="GO" id="GO:0022857">
    <property type="term" value="F:transmembrane transporter activity"/>
    <property type="evidence" value="ECO:0007669"/>
    <property type="project" value="TreeGrafter"/>
</dbReference>
<evidence type="ECO:0000259" key="8">
    <source>
        <dbReference type="Pfam" id="PF02687"/>
    </source>
</evidence>
<feature type="domain" description="MacB-like periplasmic core" evidence="9">
    <location>
        <begin position="20"/>
        <end position="208"/>
    </location>
</feature>
<evidence type="ECO:0000313" key="10">
    <source>
        <dbReference type="EMBL" id="SMC26557.1"/>
    </source>
</evidence>
<dbReference type="Pfam" id="PF02687">
    <property type="entry name" value="FtsX"/>
    <property type="match status" value="2"/>
</dbReference>
<dbReference type="Proteomes" id="UP000192468">
    <property type="component" value="Unassembled WGS sequence"/>
</dbReference>
<feature type="transmembrane region" description="Helical" evidence="7">
    <location>
        <begin position="239"/>
        <end position="262"/>
    </location>
</feature>
<sequence>MISSYRELTVKYIRVNKKRSVLTIVGIILSVALISCIGFFINGIQETEIENVKENYGEFHIMYKNLNDDLFSKITSNPKVSRSGLVENDEVEQLSKNVKLIPMVATNKALELIPYRIKKGRMPKNKNEVAVQNWILPYVNKNIRIGDKININGKHLKLVGILDDTMLEQGDNAGVMLSVSNNIDMKKASLLVEISKKTNLKSTVEELKGMADKNNVTLNSDLIDVEGGGRVNGNAILGLYSTFAVIIGIVVIATIAVIYNSFQISMVERIRQFGLLRAVGMTPKQLRKIVFKEATILAAIGIPIGLMIGVIALQIILVVFRLIGAYSIINIKIPISPFILIVSSLVGITSVYLSAMLPTIFAGRVSPLISINSRGLIVREKLKKRRSFVFKKIFKFEGELAAKNIKRNKKRYRITVFSIVISVVLFVTFKSFMDMYLNVSDKNNESKNINFSIYNSRTDEKDEINDKIVDNIGKLDSVGTIYRKYVNFNFTSKINSTQEIQSIKNLHNIYISKDNKGKESNLIPAYVNIYDDNSLEVAKKYLKTGNININQLDKGNGVILIERNIFTNKNKKYHNEPIANIKVGDELEVNYNPAKDKISMESGPIKKVKIMAILKDDPFDYISNKNKPGLKFITTREVVKNLTGINDISPNQLDIELKNVKDEEKAKGQLEDVIRENSSLQLYNLLDENRKSKSAILMIQILIYGFVVVVSLIGSVNIVNTTTTNIILRKKEFGSLKAIGLTQKGLRKMIILEGLLYGIIGTIYGSIISCILSYIMYRGIGGARQISWQVPWMGIFIAGSAALIIGYLSVLAPLSRINKENLIDVIREDY</sequence>
<proteinExistence type="inferred from homology"/>
<feature type="domain" description="ABC3 transporter permease C-terminal" evidence="8">
    <location>
        <begin position="245"/>
        <end position="367"/>
    </location>
</feature>
<evidence type="ECO:0000256" key="6">
    <source>
        <dbReference type="ARBA" id="ARBA00038076"/>
    </source>
</evidence>
<keyword evidence="2" id="KW-1003">Cell membrane</keyword>
<feature type="transmembrane region" description="Helical" evidence="7">
    <location>
        <begin position="294"/>
        <end position="323"/>
    </location>
</feature>
<keyword evidence="3 7" id="KW-0812">Transmembrane</keyword>
<evidence type="ECO:0000256" key="7">
    <source>
        <dbReference type="SAM" id="Phobius"/>
    </source>
</evidence>
<dbReference type="InterPro" id="IPR025857">
    <property type="entry name" value="MacB_PCD"/>
</dbReference>
<evidence type="ECO:0000256" key="1">
    <source>
        <dbReference type="ARBA" id="ARBA00004651"/>
    </source>
</evidence>
<name>A0A1W1XRP0_9CLOT</name>
<dbReference type="AlphaFoldDB" id="A0A1W1XRP0"/>
<dbReference type="Pfam" id="PF12704">
    <property type="entry name" value="MacB_PCD"/>
    <property type="match status" value="1"/>
</dbReference>
<evidence type="ECO:0000256" key="3">
    <source>
        <dbReference type="ARBA" id="ARBA00022692"/>
    </source>
</evidence>
<gene>
    <name evidence="10" type="ORF">SAMN02745134_02883</name>
</gene>
<comment type="subcellular location">
    <subcellularLocation>
        <location evidence="1">Cell membrane</location>
        <topology evidence="1">Multi-pass membrane protein</topology>
    </subcellularLocation>
</comment>
<dbReference type="STRING" id="1121291.SAMN02745134_02883"/>
<evidence type="ECO:0000259" key="9">
    <source>
        <dbReference type="Pfam" id="PF12704"/>
    </source>
</evidence>